<sequence length="67" mass="8242">MNFRHMRKMIDEIDYMITSKPNLKKPEKTMAEFEQMMVSLEKLLTKQIGEFEKKTESKHDRIRKFFE</sequence>
<comment type="caution">
    <text evidence="1">The sequence shown here is derived from an EMBL/GenBank/DDBJ whole genome shotgun (WGS) entry which is preliminary data.</text>
</comment>
<keyword evidence="2" id="KW-1185">Reference proteome</keyword>
<accession>A0ABQ1NMK4</accession>
<dbReference type="Proteomes" id="UP000619534">
    <property type="component" value="Unassembled WGS sequence"/>
</dbReference>
<proteinExistence type="predicted"/>
<organism evidence="1 2">
    <name type="scientific">Thalassobacillus devorans</name>
    <dbReference type="NCBI Taxonomy" id="279813"/>
    <lineage>
        <taxon>Bacteria</taxon>
        <taxon>Bacillati</taxon>
        <taxon>Bacillota</taxon>
        <taxon>Bacilli</taxon>
        <taxon>Bacillales</taxon>
        <taxon>Bacillaceae</taxon>
        <taxon>Thalassobacillus</taxon>
    </lineage>
</organism>
<evidence type="ECO:0000313" key="1">
    <source>
        <dbReference type="EMBL" id="GGC74923.1"/>
    </source>
</evidence>
<dbReference type="RefSeq" id="WP_062444454.1">
    <property type="nucleotide sequence ID" value="NZ_BMCJ01000001.1"/>
</dbReference>
<gene>
    <name evidence="1" type="ORF">GCM10007216_01910</name>
</gene>
<dbReference type="EMBL" id="BMCJ01000001">
    <property type="protein sequence ID" value="GGC74923.1"/>
    <property type="molecule type" value="Genomic_DNA"/>
</dbReference>
<evidence type="ECO:0000313" key="2">
    <source>
        <dbReference type="Proteomes" id="UP000619534"/>
    </source>
</evidence>
<protein>
    <submittedName>
        <fullName evidence="1">Uncharacterized protein</fullName>
    </submittedName>
</protein>
<name>A0ABQ1NMK4_9BACI</name>
<reference evidence="2" key="1">
    <citation type="journal article" date="2019" name="Int. J. Syst. Evol. Microbiol.">
        <title>The Global Catalogue of Microorganisms (GCM) 10K type strain sequencing project: providing services to taxonomists for standard genome sequencing and annotation.</title>
        <authorList>
            <consortium name="The Broad Institute Genomics Platform"/>
            <consortium name="The Broad Institute Genome Sequencing Center for Infectious Disease"/>
            <person name="Wu L."/>
            <person name="Ma J."/>
        </authorList>
    </citation>
    <scope>NUCLEOTIDE SEQUENCE [LARGE SCALE GENOMIC DNA]</scope>
    <source>
        <strain evidence="2">CCM 7282</strain>
    </source>
</reference>